<evidence type="ECO:0000313" key="2">
    <source>
        <dbReference type="Proteomes" id="UP000298009"/>
    </source>
</evidence>
<dbReference type="InterPro" id="IPR006626">
    <property type="entry name" value="PbH1"/>
</dbReference>
<dbReference type="RefSeq" id="WP_135602600.1">
    <property type="nucleotide sequence ID" value="NZ_RQFK01000028.1"/>
</dbReference>
<dbReference type="AlphaFoldDB" id="A0A4R9I114"/>
<dbReference type="PROSITE" id="PS51257">
    <property type="entry name" value="PROKAR_LIPOPROTEIN"/>
    <property type="match status" value="1"/>
</dbReference>
<dbReference type="OrthoDB" id="313214at2"/>
<dbReference type="InterPro" id="IPR011050">
    <property type="entry name" value="Pectin_lyase_fold/virulence"/>
</dbReference>
<accession>A0A4R9I114</accession>
<comment type="caution">
    <text evidence="1">The sequence shown here is derived from an EMBL/GenBank/DDBJ whole genome shotgun (WGS) entry which is preliminary data.</text>
</comment>
<keyword evidence="2" id="KW-1185">Reference proteome</keyword>
<reference evidence="1" key="1">
    <citation type="journal article" date="2019" name="PLoS Negl. Trop. Dis.">
        <title>Revisiting the worldwide diversity of Leptospira species in the environment.</title>
        <authorList>
            <person name="Vincent A.T."/>
            <person name="Schiettekatte O."/>
            <person name="Bourhy P."/>
            <person name="Veyrier F.J."/>
            <person name="Picardeau M."/>
        </authorList>
    </citation>
    <scope>NUCLEOTIDE SEQUENCE [LARGE SCALE GENOMIC DNA]</scope>
    <source>
        <strain evidence="1">201800287</strain>
    </source>
</reference>
<dbReference type="SMART" id="SM00710">
    <property type="entry name" value="PbH1"/>
    <property type="match status" value="6"/>
</dbReference>
<dbReference type="SUPFAM" id="SSF51126">
    <property type="entry name" value="Pectin lyase-like"/>
    <property type="match status" value="1"/>
</dbReference>
<protein>
    <recommendedName>
        <fullName evidence="3">Lipoprotein</fullName>
    </recommendedName>
</protein>
<evidence type="ECO:0000313" key="1">
    <source>
        <dbReference type="EMBL" id="TGK79018.1"/>
    </source>
</evidence>
<dbReference type="EMBL" id="RQFK01000028">
    <property type="protein sequence ID" value="TGK79018.1"/>
    <property type="molecule type" value="Genomic_DNA"/>
</dbReference>
<sequence>MIQSAKILRNTILIPIFLFQACIPSLSKGILQSVTDFIQLRTLVNPAPTGPYYVSATVSGLLGSGLVLDLNSGTESIVVNANGSFDFKTALSTGNNFNVTVNTQPTLPAQICSVSGGMGVVAYGNINSIIVNCDPLRYTVGGTITGLDGITGLVLTNSVDGSTLNVAVASGSFAFTQTYLDGTTYNVSVTTQPNHPVQNCITTNGAGTIAGANITNIAIACTSTAFPIEVTAVGIASGTLSIRNNNSELLTISTNGLHRFPTNIITNNTYSLQIVGTPANHNCVLSATGGTVTSTISITANCFSVLSFSPSNGGILQPTESLKLQFSAEINAGSCIGSTGTLNTVMSLPIQFAVSTTSITNDTLIVSPAATDSWQTGHKILTLNCNSVSGHPLSSTVNLLYLIPSNIRYVSNSGNDLNNGLTPTTPKRNIQLAIDDFGGCATGDCAVLVEDGSYDPAYTGGAIHLVSGISLYGGYQPTTSFSVWRPNLHGSVILMDTTPPGCSVATITSPCASIIGDATVTSNVTISGFRIQAGPDIAPFMAGVFLDSTNNVRLINNEIDGGVGTNGVAGVHAINSSPYLIQNVIVGGFCSAASCDSVGVYISTTVPITPIIFVNSISGGTPTGSGVTSRGIRYAGTAAMTVSNIIGNMITSKNLNKATSLFSIGFDINSGTGLTGTLAGNIITGGEGGTSIGLRVQSATTIQIGSPTQGNQITSSDALTGTYGLYLTGGQTVRRNVIKFGTAMSAAVATATGIYATGGGTQIIESNSVQDGNVSSTGATATLNGIYSANASAASSITGNYIRIGRSEGINSTATTTAGISLNTPQNALIANNWIQNGTSDVNARGLEFKSVFSGLRVYHNTVSSGTGVSNETPVFIGSGSSAIDIQNNILLLNNNSGSNACIYNAGVGLQAAIKFNVLFNCTSLVYQNALSYTNLCAGGIPSALGCLTPLGLAANFGDNLNLDPNFVLNFGVISVYTPTTATSCLITKSTNALLTDSYNGAGTRPGTDGAVSLGAVEYDQACTP</sequence>
<dbReference type="Proteomes" id="UP000298009">
    <property type="component" value="Unassembled WGS sequence"/>
</dbReference>
<organism evidence="1 2">
    <name type="scientific">Leptospira noumeaensis</name>
    <dbReference type="NCBI Taxonomy" id="2484964"/>
    <lineage>
        <taxon>Bacteria</taxon>
        <taxon>Pseudomonadati</taxon>
        <taxon>Spirochaetota</taxon>
        <taxon>Spirochaetia</taxon>
        <taxon>Leptospirales</taxon>
        <taxon>Leptospiraceae</taxon>
        <taxon>Leptospira</taxon>
    </lineage>
</organism>
<evidence type="ECO:0008006" key="3">
    <source>
        <dbReference type="Google" id="ProtNLM"/>
    </source>
</evidence>
<name>A0A4R9I114_9LEPT</name>
<proteinExistence type="predicted"/>
<gene>
    <name evidence="1" type="ORF">EHQ24_15840</name>
</gene>